<dbReference type="GO" id="GO:0003677">
    <property type="term" value="F:DNA binding"/>
    <property type="evidence" value="ECO:0007669"/>
    <property type="project" value="UniProtKB-KW"/>
</dbReference>
<dbReference type="InterPro" id="IPR036388">
    <property type="entry name" value="WH-like_DNA-bd_sf"/>
</dbReference>
<dbReference type="InterPro" id="IPR014325">
    <property type="entry name" value="RNA_pol_sigma-E_actinobac"/>
</dbReference>
<dbReference type="InterPro" id="IPR013249">
    <property type="entry name" value="RNA_pol_sigma70_r4_t2"/>
</dbReference>
<evidence type="ECO:0000259" key="7">
    <source>
        <dbReference type="Pfam" id="PF08281"/>
    </source>
</evidence>
<evidence type="ECO:0000256" key="1">
    <source>
        <dbReference type="ARBA" id="ARBA00010641"/>
    </source>
</evidence>
<dbReference type="InterPro" id="IPR014284">
    <property type="entry name" value="RNA_pol_sigma-70_dom"/>
</dbReference>
<dbReference type="Gene3D" id="1.10.1740.10">
    <property type="match status" value="1"/>
</dbReference>
<evidence type="ECO:0000259" key="6">
    <source>
        <dbReference type="Pfam" id="PF04542"/>
    </source>
</evidence>
<dbReference type="InterPro" id="IPR007627">
    <property type="entry name" value="RNA_pol_sigma70_r2"/>
</dbReference>
<accession>A0A853CEV4</accession>
<dbReference type="Pfam" id="PF04542">
    <property type="entry name" value="Sigma70_r2"/>
    <property type="match status" value="1"/>
</dbReference>
<dbReference type="InterPro" id="IPR013324">
    <property type="entry name" value="RNA_pol_sigma_r3/r4-like"/>
</dbReference>
<protein>
    <submittedName>
        <fullName evidence="8">RNA polymerase sigma-70 factor (Sigma-E family)</fullName>
    </submittedName>
</protein>
<feature type="domain" description="RNA polymerase sigma factor 70 region 4 type 2" evidence="7">
    <location>
        <begin position="105"/>
        <end position="155"/>
    </location>
</feature>
<evidence type="ECO:0000256" key="3">
    <source>
        <dbReference type="ARBA" id="ARBA00023082"/>
    </source>
</evidence>
<name>A0A853CEV4_9ACTN</name>
<evidence type="ECO:0000256" key="5">
    <source>
        <dbReference type="ARBA" id="ARBA00023163"/>
    </source>
</evidence>
<dbReference type="Pfam" id="PF08281">
    <property type="entry name" value="Sigma70_r4_2"/>
    <property type="match status" value="1"/>
</dbReference>
<sequence length="173" mass="19320">MGRPTDDDEFTDFVREHGGALLRTASLLTGDRARGEDLTQTALARAYAHWDKVRAADEPVAYVRRLLVNSHLSWLRRLTNTEQVIEAVPDRGDDADLQARHAQADELRTALRELSPRVRTAVVLRYFDDLSEAETARLMGCSTKTVNNSVGRGLAVLRELLATSPEPTSRRLP</sequence>
<dbReference type="EMBL" id="JACBZT010000001">
    <property type="protein sequence ID" value="NYJ05681.1"/>
    <property type="molecule type" value="Genomic_DNA"/>
</dbReference>
<feature type="domain" description="RNA polymerase sigma-70 region 2" evidence="6">
    <location>
        <begin position="13"/>
        <end position="79"/>
    </location>
</feature>
<gene>
    <name evidence="8" type="ORF">GGQ55_001959</name>
</gene>
<evidence type="ECO:0000313" key="8">
    <source>
        <dbReference type="EMBL" id="NYJ05681.1"/>
    </source>
</evidence>
<dbReference type="RefSeq" id="WP_366489035.1">
    <property type="nucleotide sequence ID" value="NZ_JACBZT010000001.1"/>
</dbReference>
<dbReference type="NCBIfam" id="TIGR02937">
    <property type="entry name" value="sigma70-ECF"/>
    <property type="match status" value="1"/>
</dbReference>
<keyword evidence="5" id="KW-0804">Transcription</keyword>
<dbReference type="InterPro" id="IPR039425">
    <property type="entry name" value="RNA_pol_sigma-70-like"/>
</dbReference>
<dbReference type="PANTHER" id="PTHR43133">
    <property type="entry name" value="RNA POLYMERASE ECF-TYPE SIGMA FACTO"/>
    <property type="match status" value="1"/>
</dbReference>
<evidence type="ECO:0000256" key="2">
    <source>
        <dbReference type="ARBA" id="ARBA00023015"/>
    </source>
</evidence>
<dbReference type="GO" id="GO:0006352">
    <property type="term" value="P:DNA-templated transcription initiation"/>
    <property type="evidence" value="ECO:0007669"/>
    <property type="project" value="InterPro"/>
</dbReference>
<dbReference type="CDD" id="cd06171">
    <property type="entry name" value="Sigma70_r4"/>
    <property type="match status" value="1"/>
</dbReference>
<evidence type="ECO:0000313" key="9">
    <source>
        <dbReference type="Proteomes" id="UP000541969"/>
    </source>
</evidence>
<comment type="caution">
    <text evidence="8">The sequence shown here is derived from an EMBL/GenBank/DDBJ whole genome shotgun (WGS) entry which is preliminary data.</text>
</comment>
<comment type="similarity">
    <text evidence="1">Belongs to the sigma-70 factor family. ECF subfamily.</text>
</comment>
<dbReference type="AlphaFoldDB" id="A0A853CEV4"/>
<keyword evidence="9" id="KW-1185">Reference proteome</keyword>
<dbReference type="InterPro" id="IPR013325">
    <property type="entry name" value="RNA_pol_sigma_r2"/>
</dbReference>
<reference evidence="8 9" key="1">
    <citation type="submission" date="2020-07" db="EMBL/GenBank/DDBJ databases">
        <title>Sequencing the genomes of 1000 actinobacteria strains.</title>
        <authorList>
            <person name="Klenk H.-P."/>
        </authorList>
    </citation>
    <scope>NUCLEOTIDE SEQUENCE [LARGE SCALE GENOMIC DNA]</scope>
    <source>
        <strain evidence="8 9">DSM 104001</strain>
    </source>
</reference>
<keyword evidence="2" id="KW-0805">Transcription regulation</keyword>
<organism evidence="8 9">
    <name type="scientific">Petropleomorpha daqingensis</name>
    <dbReference type="NCBI Taxonomy" id="2026353"/>
    <lineage>
        <taxon>Bacteria</taxon>
        <taxon>Bacillati</taxon>
        <taxon>Actinomycetota</taxon>
        <taxon>Actinomycetes</taxon>
        <taxon>Geodermatophilales</taxon>
        <taxon>Geodermatophilaceae</taxon>
        <taxon>Petropleomorpha</taxon>
    </lineage>
</organism>
<dbReference type="Gene3D" id="1.10.10.10">
    <property type="entry name" value="Winged helix-like DNA-binding domain superfamily/Winged helix DNA-binding domain"/>
    <property type="match status" value="1"/>
</dbReference>
<dbReference type="NCBIfam" id="TIGR02983">
    <property type="entry name" value="SigE-fam_strep"/>
    <property type="match status" value="1"/>
</dbReference>
<proteinExistence type="inferred from homology"/>
<dbReference type="SUPFAM" id="SSF88946">
    <property type="entry name" value="Sigma2 domain of RNA polymerase sigma factors"/>
    <property type="match status" value="1"/>
</dbReference>
<keyword evidence="3" id="KW-0731">Sigma factor</keyword>
<evidence type="ECO:0000256" key="4">
    <source>
        <dbReference type="ARBA" id="ARBA00023125"/>
    </source>
</evidence>
<dbReference type="GO" id="GO:0016987">
    <property type="term" value="F:sigma factor activity"/>
    <property type="evidence" value="ECO:0007669"/>
    <property type="project" value="UniProtKB-KW"/>
</dbReference>
<dbReference type="PANTHER" id="PTHR43133:SF50">
    <property type="entry name" value="ECF RNA POLYMERASE SIGMA FACTOR SIGM"/>
    <property type="match status" value="1"/>
</dbReference>
<dbReference type="Proteomes" id="UP000541969">
    <property type="component" value="Unassembled WGS sequence"/>
</dbReference>
<keyword evidence="4" id="KW-0238">DNA-binding</keyword>
<dbReference type="SUPFAM" id="SSF88659">
    <property type="entry name" value="Sigma3 and sigma4 domains of RNA polymerase sigma factors"/>
    <property type="match status" value="1"/>
</dbReference>